<proteinExistence type="predicted"/>
<keyword evidence="2" id="KW-1185">Reference proteome</keyword>
<accession>A0A5S9MQ07</accession>
<name>A0A5S9MQ07_9CAUD</name>
<organism evidence="1 2">
    <name type="scientific">Enterococcus phage vB_EfaS-DELF1</name>
    <dbReference type="NCBI Taxonomy" id="2683673"/>
    <lineage>
        <taxon>Viruses</taxon>
        <taxon>Duplodnaviria</taxon>
        <taxon>Heunggongvirae</taxon>
        <taxon>Uroviricota</taxon>
        <taxon>Caudoviricetes</taxon>
        <taxon>Delfunavirus</taxon>
        <taxon>Delfunavirus delf1</taxon>
    </lineage>
</organism>
<protein>
    <submittedName>
        <fullName evidence="1">Head-tail joining protein</fullName>
    </submittedName>
</protein>
<dbReference type="Proteomes" id="UP000429954">
    <property type="component" value="Segment"/>
</dbReference>
<sequence>MKLPILLVAETLQSALPEITWFVNQVEEEQQTNPQYPLGRIVQINGEYGSYASHNPNYLNTSVQVDVWVRDVEEASKYYFKLDEIMRADNVQCDYTEETQDLDLKRGRRIIKRYTISQRVI</sequence>
<evidence type="ECO:0000313" key="1">
    <source>
        <dbReference type="EMBL" id="BBQ04289.1"/>
    </source>
</evidence>
<reference evidence="1 2" key="1">
    <citation type="submission" date="2019-12" db="EMBL/GenBank/DDBJ databases">
        <title>Analysis of Enterococcus faecalis vB_EfaS-DELF1.</title>
        <authorList>
            <person name="Delfan A.S."/>
            <person name="Bouzari M."/>
            <person name="Wang R."/>
        </authorList>
    </citation>
    <scope>NUCLEOTIDE SEQUENCE [LARGE SCALE GENOMIC DNA]</scope>
</reference>
<evidence type="ECO:0000313" key="2">
    <source>
        <dbReference type="Proteomes" id="UP000429954"/>
    </source>
</evidence>
<dbReference type="EMBL" id="LC513943">
    <property type="protein sequence ID" value="BBQ04289.1"/>
    <property type="molecule type" value="Genomic_DNA"/>
</dbReference>